<evidence type="ECO:0000256" key="4">
    <source>
        <dbReference type="SAM" id="SignalP"/>
    </source>
</evidence>
<dbReference type="PANTHER" id="PTHR24373:SF398">
    <property type="entry name" value="LEUCINE-RICH REPEAT-CONTAINING G-PROTEIN COUPLED RECEPTOR 6"/>
    <property type="match status" value="1"/>
</dbReference>
<reference evidence="7" key="1">
    <citation type="submission" date="2025-08" db="UniProtKB">
        <authorList>
            <consortium name="RefSeq"/>
        </authorList>
    </citation>
    <scope>IDENTIFICATION</scope>
</reference>
<dbReference type="KEGG" id="aplc:110986963"/>
<dbReference type="Pfam" id="PF13855">
    <property type="entry name" value="LRR_8"/>
    <property type="match status" value="1"/>
</dbReference>
<dbReference type="Gene3D" id="3.80.10.10">
    <property type="entry name" value="Ribonuclease Inhibitor"/>
    <property type="match status" value="3"/>
</dbReference>
<dbReference type="SMART" id="SM00082">
    <property type="entry name" value="LRRCT"/>
    <property type="match status" value="1"/>
</dbReference>
<gene>
    <name evidence="7" type="primary">LOC110986963</name>
</gene>
<dbReference type="Proteomes" id="UP000694845">
    <property type="component" value="Unplaced"/>
</dbReference>
<dbReference type="PROSITE" id="PS51450">
    <property type="entry name" value="LRR"/>
    <property type="match status" value="3"/>
</dbReference>
<dbReference type="InterPro" id="IPR050328">
    <property type="entry name" value="Dev_Immune_Receptor"/>
</dbReference>
<dbReference type="AlphaFoldDB" id="A0A8B7ZHF1"/>
<dbReference type="GO" id="GO:0005615">
    <property type="term" value="C:extracellular space"/>
    <property type="evidence" value="ECO:0007669"/>
    <property type="project" value="TreeGrafter"/>
</dbReference>
<evidence type="ECO:0000256" key="1">
    <source>
        <dbReference type="ARBA" id="ARBA00022614"/>
    </source>
</evidence>
<dbReference type="GeneID" id="110986963"/>
<dbReference type="PANTHER" id="PTHR24373">
    <property type="entry name" value="SLIT RELATED LEUCINE-RICH REPEAT NEURONAL PROTEIN"/>
    <property type="match status" value="1"/>
</dbReference>
<evidence type="ECO:0000259" key="5">
    <source>
        <dbReference type="SMART" id="SM00082"/>
    </source>
</evidence>
<proteinExistence type="predicted"/>
<dbReference type="InterPro" id="IPR001611">
    <property type="entry name" value="Leu-rich_rpt"/>
</dbReference>
<feature type="chain" id="PRO_5033982102" evidence="4">
    <location>
        <begin position="25"/>
        <end position="548"/>
    </location>
</feature>
<evidence type="ECO:0000256" key="2">
    <source>
        <dbReference type="ARBA" id="ARBA00022729"/>
    </source>
</evidence>
<feature type="signal peptide" evidence="4">
    <location>
        <begin position="1"/>
        <end position="24"/>
    </location>
</feature>
<evidence type="ECO:0000313" key="7">
    <source>
        <dbReference type="RefSeq" id="XP_022105014.1"/>
    </source>
</evidence>
<dbReference type="SMART" id="SM00369">
    <property type="entry name" value="LRR_TYP"/>
    <property type="match status" value="8"/>
</dbReference>
<keyword evidence="2 4" id="KW-0732">Signal</keyword>
<dbReference type="GO" id="GO:0031012">
    <property type="term" value="C:extracellular matrix"/>
    <property type="evidence" value="ECO:0007669"/>
    <property type="project" value="TreeGrafter"/>
</dbReference>
<dbReference type="InterPro" id="IPR000483">
    <property type="entry name" value="Cys-rich_flank_reg_C"/>
</dbReference>
<dbReference type="OrthoDB" id="6363818at2759"/>
<sequence>MSMDSYDVAMILFCVGCLVGSGQSSTCNVQCDYDHVTGKADCSHRNLDCIPVNYPDTLVMDLTHNNISVLDLDDFNRTFTRLVELYLDYNRVADVASLMSSTEMGSLTKLSVQHNIISNLGFPCSLDSLEFMLVDNNLLKYLHDFSNCQRLKHFSADSNELHSISIQLHRESFPSFVSLRFNRITNVNIAKTTTGVYNLTLLLDYNEASRVQLRGYPIDRLSLSHSKLQVINIPVPTKLIIASDGLNRLNNKLWTFQPGNKLIETLDIRNNSFDSLIQPDWAEGLQILHADDNILANLSSKTLKGFVDLKELHLASNRLLFISSTALSHLTMLRSLYLDGNFLTSLLGGIFLSQAELVELSITNNQLSFLHPDYFIGLNSLERLYLTRNRLLYVHSGMFRQMSRLNTLDISQNELNVFDSTNCSFLNHLENLLLAHNSIHDISCVLGHCDSLVMLNLSFNQIKVVPGVSLTGKNRALSRLELEGNPLQCDCRLTGLRDWLLNNPPSALPRCQGPPRYSGAVITNLGIHDFSCSPPKVMIKENQLNEYG</sequence>
<keyword evidence="1" id="KW-0433">Leucine-rich repeat</keyword>
<dbReference type="RefSeq" id="XP_022105014.1">
    <property type="nucleotide sequence ID" value="XM_022249322.1"/>
</dbReference>
<feature type="domain" description="LRRCT" evidence="5">
    <location>
        <begin position="485"/>
        <end position="533"/>
    </location>
</feature>
<organism evidence="6 7">
    <name type="scientific">Acanthaster planci</name>
    <name type="common">Crown-of-thorns starfish</name>
    <dbReference type="NCBI Taxonomy" id="133434"/>
    <lineage>
        <taxon>Eukaryota</taxon>
        <taxon>Metazoa</taxon>
        <taxon>Echinodermata</taxon>
        <taxon>Eleutherozoa</taxon>
        <taxon>Asterozoa</taxon>
        <taxon>Asteroidea</taxon>
        <taxon>Valvatacea</taxon>
        <taxon>Valvatida</taxon>
        <taxon>Acanthasteridae</taxon>
        <taxon>Acanthaster</taxon>
    </lineage>
</organism>
<evidence type="ECO:0000256" key="3">
    <source>
        <dbReference type="ARBA" id="ARBA00022737"/>
    </source>
</evidence>
<dbReference type="SUPFAM" id="SSF52058">
    <property type="entry name" value="L domain-like"/>
    <property type="match status" value="2"/>
</dbReference>
<dbReference type="OMA" id="RHMFSAN"/>
<protein>
    <submittedName>
        <fullName evidence="7">Insulin-like growth factor-binding protein complex acid labile subunit</fullName>
    </submittedName>
</protein>
<accession>A0A8B7ZHF1</accession>
<dbReference type="InterPro" id="IPR003591">
    <property type="entry name" value="Leu-rich_rpt_typical-subtyp"/>
</dbReference>
<evidence type="ECO:0000313" key="6">
    <source>
        <dbReference type="Proteomes" id="UP000694845"/>
    </source>
</evidence>
<dbReference type="InterPro" id="IPR032675">
    <property type="entry name" value="LRR_dom_sf"/>
</dbReference>
<name>A0A8B7ZHF1_ACAPL</name>
<keyword evidence="3" id="KW-0677">Repeat</keyword>
<keyword evidence="6" id="KW-1185">Reference proteome</keyword>